<dbReference type="RefSeq" id="WP_254090026.1">
    <property type="nucleotide sequence ID" value="NZ_JAHESC010000011.1"/>
</dbReference>
<dbReference type="Pfam" id="PF00011">
    <property type="entry name" value="HSP20"/>
    <property type="match status" value="1"/>
</dbReference>
<dbReference type="EMBL" id="JAHESC010000011">
    <property type="protein sequence ID" value="MBT1686789.1"/>
    <property type="molecule type" value="Genomic_DNA"/>
</dbReference>
<dbReference type="InterPro" id="IPR002068">
    <property type="entry name" value="A-crystallin/Hsp20_dom"/>
</dbReference>
<dbReference type="Proteomes" id="UP001319180">
    <property type="component" value="Unassembled WGS sequence"/>
</dbReference>
<dbReference type="Gene3D" id="2.60.40.790">
    <property type="match status" value="1"/>
</dbReference>
<dbReference type="PANTHER" id="PTHR11527">
    <property type="entry name" value="HEAT-SHOCK PROTEIN 20 FAMILY MEMBER"/>
    <property type="match status" value="1"/>
</dbReference>
<comment type="caution">
    <text evidence="4">The sequence shown here is derived from an EMBL/GenBank/DDBJ whole genome shotgun (WGS) entry which is preliminary data.</text>
</comment>
<evidence type="ECO:0000259" key="3">
    <source>
        <dbReference type="PROSITE" id="PS01031"/>
    </source>
</evidence>
<gene>
    <name evidence="4" type="ORF">KK078_09485</name>
</gene>
<evidence type="ECO:0000313" key="4">
    <source>
        <dbReference type="EMBL" id="MBT1686789.1"/>
    </source>
</evidence>
<name>A0AAP2D7Y8_9BACT</name>
<dbReference type="InterPro" id="IPR031107">
    <property type="entry name" value="Small_HSP"/>
</dbReference>
<evidence type="ECO:0000313" key="5">
    <source>
        <dbReference type="Proteomes" id="UP001319180"/>
    </source>
</evidence>
<evidence type="ECO:0000256" key="1">
    <source>
        <dbReference type="PROSITE-ProRule" id="PRU00285"/>
    </source>
</evidence>
<sequence>MSIVRYNSSLLNDFTPVTFSHLIDRFFNESVGRAGGSAYSFVPKVDIVENEKAFEISVAAPGMNKEDFKLDVNDKFLTISGERKFTKEKKENNFHSIETQYGTFGRSFTLPENVNSANISAKYENGILEITLPKDEKKALKATIKVN</sequence>
<feature type="domain" description="SHSP" evidence="3">
    <location>
        <begin position="36"/>
        <end position="147"/>
    </location>
</feature>
<dbReference type="AlphaFoldDB" id="A0AAP2D7Y8"/>
<keyword evidence="5" id="KW-1185">Reference proteome</keyword>
<dbReference type="SUPFAM" id="SSF49764">
    <property type="entry name" value="HSP20-like chaperones"/>
    <property type="match status" value="1"/>
</dbReference>
<proteinExistence type="inferred from homology"/>
<dbReference type="CDD" id="cd06464">
    <property type="entry name" value="ACD_sHsps-like"/>
    <property type="match status" value="1"/>
</dbReference>
<comment type="similarity">
    <text evidence="1 2">Belongs to the small heat shock protein (HSP20) family.</text>
</comment>
<protein>
    <submittedName>
        <fullName evidence="4">Hsp20/alpha crystallin family protein</fullName>
    </submittedName>
</protein>
<accession>A0AAP2D7Y8</accession>
<dbReference type="PROSITE" id="PS01031">
    <property type="entry name" value="SHSP"/>
    <property type="match status" value="1"/>
</dbReference>
<evidence type="ECO:0000256" key="2">
    <source>
        <dbReference type="RuleBase" id="RU003616"/>
    </source>
</evidence>
<organism evidence="4 5">
    <name type="scientific">Dawidia soli</name>
    <dbReference type="NCBI Taxonomy" id="2782352"/>
    <lineage>
        <taxon>Bacteria</taxon>
        <taxon>Pseudomonadati</taxon>
        <taxon>Bacteroidota</taxon>
        <taxon>Cytophagia</taxon>
        <taxon>Cytophagales</taxon>
        <taxon>Chryseotaleaceae</taxon>
        <taxon>Dawidia</taxon>
    </lineage>
</organism>
<dbReference type="InterPro" id="IPR008978">
    <property type="entry name" value="HSP20-like_chaperone"/>
</dbReference>
<reference evidence="4 5" key="1">
    <citation type="submission" date="2021-05" db="EMBL/GenBank/DDBJ databases">
        <title>A Polyphasic approach of four new species of the genus Ohtaekwangia: Ohtaekwangia histidinii sp. nov., Ohtaekwangia cretensis sp. nov., Ohtaekwangia indiensis sp. nov., Ohtaekwangia reichenbachii sp. nov. from diverse environment.</title>
        <authorList>
            <person name="Octaviana S."/>
        </authorList>
    </citation>
    <scope>NUCLEOTIDE SEQUENCE [LARGE SCALE GENOMIC DNA]</scope>
    <source>
        <strain evidence="4 5">PWU37</strain>
    </source>
</reference>